<evidence type="ECO:0000256" key="1">
    <source>
        <dbReference type="SAM" id="MobiDB-lite"/>
    </source>
</evidence>
<feature type="compositionally biased region" description="Polar residues" evidence="1">
    <location>
        <begin position="123"/>
        <end position="137"/>
    </location>
</feature>
<comment type="caution">
    <text evidence="2">The sequence shown here is derived from an EMBL/GenBank/DDBJ whole genome shotgun (WGS) entry which is preliminary data.</text>
</comment>
<feature type="compositionally biased region" description="Low complexity" evidence="1">
    <location>
        <begin position="107"/>
        <end position="122"/>
    </location>
</feature>
<reference evidence="2 3" key="1">
    <citation type="journal article" date="2015" name="Genome Biol. Evol.">
        <title>Comparative Genomics of a Bacterivorous Green Alga Reveals Evolutionary Causalities and Consequences of Phago-Mixotrophic Mode of Nutrition.</title>
        <authorList>
            <person name="Burns J.A."/>
            <person name="Paasch A."/>
            <person name="Narechania A."/>
            <person name="Kim E."/>
        </authorList>
    </citation>
    <scope>NUCLEOTIDE SEQUENCE [LARGE SCALE GENOMIC DNA]</scope>
    <source>
        <strain evidence="2 3">PLY_AMNH</strain>
    </source>
</reference>
<dbReference type="Proteomes" id="UP001190700">
    <property type="component" value="Unassembled WGS sequence"/>
</dbReference>
<gene>
    <name evidence="2" type="ORF">CYMTET_22533</name>
</gene>
<dbReference type="AlphaFoldDB" id="A0AAE0G0J7"/>
<proteinExistence type="predicted"/>
<name>A0AAE0G0J7_9CHLO</name>
<accession>A0AAE0G0J7</accession>
<organism evidence="2 3">
    <name type="scientific">Cymbomonas tetramitiformis</name>
    <dbReference type="NCBI Taxonomy" id="36881"/>
    <lineage>
        <taxon>Eukaryota</taxon>
        <taxon>Viridiplantae</taxon>
        <taxon>Chlorophyta</taxon>
        <taxon>Pyramimonadophyceae</taxon>
        <taxon>Pyramimonadales</taxon>
        <taxon>Pyramimonadaceae</taxon>
        <taxon>Cymbomonas</taxon>
    </lineage>
</organism>
<evidence type="ECO:0000313" key="2">
    <source>
        <dbReference type="EMBL" id="KAK3268995.1"/>
    </source>
</evidence>
<keyword evidence="3" id="KW-1185">Reference proteome</keyword>
<feature type="region of interest" description="Disordered" evidence="1">
    <location>
        <begin position="79"/>
        <end position="157"/>
    </location>
</feature>
<sequence>MQGSAALALQGPGSRGPLRASVTAGLMAQSGGGRFKGKALEAEPRPTKQCTWLWKRLPIIMMGASGHASPLLGGMLARDSQLSLPTDPQRRRTRALSLPPGSRQPRDSSSQPAQRSAARDSSLSLPTEPQRDSSSACPQIRSRADSSLSDCPQIRSA</sequence>
<dbReference type="EMBL" id="LGRX02011410">
    <property type="protein sequence ID" value="KAK3268995.1"/>
    <property type="molecule type" value="Genomic_DNA"/>
</dbReference>
<feature type="compositionally biased region" description="Polar residues" evidence="1">
    <location>
        <begin position="145"/>
        <end position="157"/>
    </location>
</feature>
<protein>
    <submittedName>
        <fullName evidence="2">Uncharacterized protein</fullName>
    </submittedName>
</protein>
<evidence type="ECO:0000313" key="3">
    <source>
        <dbReference type="Proteomes" id="UP001190700"/>
    </source>
</evidence>